<dbReference type="AlphaFoldDB" id="A0A835J1Y0"/>
<evidence type="ECO:0000256" key="3">
    <source>
        <dbReference type="ARBA" id="ARBA00022676"/>
    </source>
</evidence>
<gene>
    <name evidence="7" type="ORF">SADUNF_Sadunf19G0055400</name>
</gene>
<comment type="subcellular location">
    <subcellularLocation>
        <location evidence="1">Golgi apparatus membrane</location>
        <topology evidence="1">Single-pass type II membrane protein</topology>
    </subcellularLocation>
</comment>
<evidence type="ECO:0000256" key="4">
    <source>
        <dbReference type="ARBA" id="ARBA00022968"/>
    </source>
</evidence>
<evidence type="ECO:0000256" key="2">
    <source>
        <dbReference type="ARBA" id="ARBA00010271"/>
    </source>
</evidence>
<organism evidence="7 8">
    <name type="scientific">Salix dunnii</name>
    <dbReference type="NCBI Taxonomy" id="1413687"/>
    <lineage>
        <taxon>Eukaryota</taxon>
        <taxon>Viridiplantae</taxon>
        <taxon>Streptophyta</taxon>
        <taxon>Embryophyta</taxon>
        <taxon>Tracheophyta</taxon>
        <taxon>Spermatophyta</taxon>
        <taxon>Magnoliopsida</taxon>
        <taxon>eudicotyledons</taxon>
        <taxon>Gunneridae</taxon>
        <taxon>Pentapetalae</taxon>
        <taxon>rosids</taxon>
        <taxon>fabids</taxon>
        <taxon>Malpighiales</taxon>
        <taxon>Salicaceae</taxon>
        <taxon>Saliceae</taxon>
        <taxon>Salix</taxon>
    </lineage>
</organism>
<dbReference type="PANTHER" id="PTHR11062">
    <property type="entry name" value="EXOSTOSIN HEPARAN SULFATE GLYCOSYLTRANSFERASE -RELATED"/>
    <property type="match status" value="1"/>
</dbReference>
<dbReference type="GO" id="GO:0016757">
    <property type="term" value="F:glycosyltransferase activity"/>
    <property type="evidence" value="ECO:0007669"/>
    <property type="project" value="UniProtKB-KW"/>
</dbReference>
<dbReference type="InterPro" id="IPR004263">
    <property type="entry name" value="Exostosin"/>
</dbReference>
<dbReference type="GO" id="GO:0000139">
    <property type="term" value="C:Golgi membrane"/>
    <property type="evidence" value="ECO:0007669"/>
    <property type="project" value="UniProtKB-SubCell"/>
</dbReference>
<evidence type="ECO:0000259" key="6">
    <source>
        <dbReference type="Pfam" id="PF03016"/>
    </source>
</evidence>
<accession>A0A835J1Y0</accession>
<evidence type="ECO:0000313" key="8">
    <source>
        <dbReference type="Proteomes" id="UP000657918"/>
    </source>
</evidence>
<reference evidence="7 8" key="1">
    <citation type="submission" date="2020-10" db="EMBL/GenBank/DDBJ databases">
        <title>Plant Genome Project.</title>
        <authorList>
            <person name="Zhang R.-G."/>
        </authorList>
    </citation>
    <scope>NUCLEOTIDE SEQUENCE [LARGE SCALE GENOMIC DNA]</scope>
    <source>
        <strain evidence="7">FAFU-HL-1</strain>
        <tissue evidence="7">Leaf</tissue>
    </source>
</reference>
<keyword evidence="5" id="KW-0333">Golgi apparatus</keyword>
<feature type="domain" description="Exostosin GT47" evidence="6">
    <location>
        <begin position="141"/>
        <end position="196"/>
    </location>
</feature>
<dbReference type="OrthoDB" id="1736953at2759"/>
<evidence type="ECO:0000313" key="7">
    <source>
        <dbReference type="EMBL" id="KAF9661316.1"/>
    </source>
</evidence>
<keyword evidence="3" id="KW-0328">Glycosyltransferase</keyword>
<sequence length="253" mass="29021">MPTRFTYDLLWLLRNTFRDTDNLTSNGSLVHRLIEQLIIVSVIITCVQHSVDYWIWADLIALESERLLKSVVRVERPEDADLFYGLSNVAMFYKLPLAHKADKALSLYGSGWEDTCKTCNKTKWCRGSVYKGGDNWIGREATSQIGKHKSFFCLSLAGDTLSFARLFDVIVSGCIPVRVNDELELPFEGILDYRKVMPNMLDQLRQVGGVDAAYKKLIDLVREGMIRRKTNKECTQHCRNLKENGMPLYKDDQ</sequence>
<keyword evidence="4" id="KW-0735">Signal-anchor</keyword>
<evidence type="ECO:0000256" key="1">
    <source>
        <dbReference type="ARBA" id="ARBA00004323"/>
    </source>
</evidence>
<keyword evidence="8" id="KW-1185">Reference proteome</keyword>
<evidence type="ECO:0000256" key="5">
    <source>
        <dbReference type="ARBA" id="ARBA00023034"/>
    </source>
</evidence>
<keyword evidence="3" id="KW-0808">Transferase</keyword>
<dbReference type="PANTHER" id="PTHR11062:SF184">
    <property type="entry name" value="EXOSTOSIN FAMILY PROTEIN"/>
    <property type="match status" value="1"/>
</dbReference>
<comment type="similarity">
    <text evidence="2">Belongs to the glycosyltransferase 47 family.</text>
</comment>
<name>A0A835J1Y0_9ROSI</name>
<dbReference type="EMBL" id="JADGMS010000019">
    <property type="protein sequence ID" value="KAF9661316.1"/>
    <property type="molecule type" value="Genomic_DNA"/>
</dbReference>
<dbReference type="Pfam" id="PF03016">
    <property type="entry name" value="Exostosin_GT47"/>
    <property type="match status" value="1"/>
</dbReference>
<keyword evidence="4" id="KW-0812">Transmembrane</keyword>
<protein>
    <recommendedName>
        <fullName evidence="6">Exostosin GT47 domain-containing protein</fullName>
    </recommendedName>
</protein>
<dbReference type="Proteomes" id="UP000657918">
    <property type="component" value="Unassembled WGS sequence"/>
</dbReference>
<proteinExistence type="inferred from homology"/>
<comment type="caution">
    <text evidence="7">The sequence shown here is derived from an EMBL/GenBank/DDBJ whole genome shotgun (WGS) entry which is preliminary data.</text>
</comment>
<dbReference type="InterPro" id="IPR040911">
    <property type="entry name" value="Exostosin_GT47"/>
</dbReference>